<evidence type="ECO:0000313" key="2">
    <source>
        <dbReference type="Proteomes" id="UP001576784"/>
    </source>
</evidence>
<evidence type="ECO:0000313" key="1">
    <source>
        <dbReference type="EMBL" id="MFB2892957.1"/>
    </source>
</evidence>
<organism evidence="1 2">
    <name type="scientific">Floridaenema flaviceps BLCC-F50</name>
    <dbReference type="NCBI Taxonomy" id="3153642"/>
    <lineage>
        <taxon>Bacteria</taxon>
        <taxon>Bacillati</taxon>
        <taxon>Cyanobacteriota</taxon>
        <taxon>Cyanophyceae</taxon>
        <taxon>Oscillatoriophycideae</taxon>
        <taxon>Aerosakkonematales</taxon>
        <taxon>Aerosakkonemataceae</taxon>
        <taxon>Floridanema</taxon>
        <taxon>Floridanema flaviceps</taxon>
    </lineage>
</organism>
<proteinExistence type="predicted"/>
<comment type="caution">
    <text evidence="1">The sequence shown here is derived from an EMBL/GenBank/DDBJ whole genome shotgun (WGS) entry which is preliminary data.</text>
</comment>
<sequence length="94" mass="10480">MGKLVGLNLGKGDLNRGFPSVTVQLSEDGNSIPLQLTGSLPASPELIALYKRWQLLYKLIYESLYPSGCWRGHEIDEAIEIDEEDITNVSIIEF</sequence>
<reference evidence="1 2" key="1">
    <citation type="submission" date="2024-09" db="EMBL/GenBank/DDBJ databases">
        <title>Floridaenema gen nov. (Aerosakkonemataceae, Aerosakkonematales ord. nov., Cyanobacteria) from benthic tropical and subtropical fresh waters, with the description of four new species.</title>
        <authorList>
            <person name="Moretto J.A."/>
            <person name="Berthold D.E."/>
            <person name="Lefler F.W."/>
            <person name="Huang I.-S."/>
            <person name="Laughinghouse H. IV."/>
        </authorList>
    </citation>
    <scope>NUCLEOTIDE SEQUENCE [LARGE SCALE GENOMIC DNA]</scope>
    <source>
        <strain evidence="1 2">BLCC-F50</strain>
    </source>
</reference>
<keyword evidence="2" id="KW-1185">Reference proteome</keyword>
<name>A0ABV4XMK7_9CYAN</name>
<protein>
    <submittedName>
        <fullName evidence="1">Molecular chaperone TorD</fullName>
    </submittedName>
</protein>
<feature type="non-terminal residue" evidence="1">
    <location>
        <position position="94"/>
    </location>
</feature>
<gene>
    <name evidence="1" type="ORF">ACE1CI_08440</name>
</gene>
<dbReference type="Proteomes" id="UP001576784">
    <property type="component" value="Unassembled WGS sequence"/>
</dbReference>
<dbReference type="EMBL" id="JBHFNR010000058">
    <property type="protein sequence ID" value="MFB2892957.1"/>
    <property type="molecule type" value="Genomic_DNA"/>
</dbReference>
<accession>A0ABV4XMK7</accession>